<dbReference type="InterPro" id="IPR021487">
    <property type="entry name" value="DUF3140"/>
</dbReference>
<dbReference type="Proteomes" id="UP001183388">
    <property type="component" value="Unassembled WGS sequence"/>
</dbReference>
<sequence length="128" mass="14332">MAGRADPELDELWNEFHAVVNMTSRELNDWLLTDAATDTAEEVPDRAGAPDGRRVLEILGKRRTDLTDGDLSVMREVVSTVTAERGEGLDDPEAGTDPWRHRLMNLGHDPLRPLASDEGVSRVRQRHH</sequence>
<protein>
    <submittedName>
        <fullName evidence="2">DUF3140 domain-containing protein</fullName>
    </submittedName>
</protein>
<evidence type="ECO:0000313" key="2">
    <source>
        <dbReference type="EMBL" id="MDT0309246.1"/>
    </source>
</evidence>
<evidence type="ECO:0000256" key="1">
    <source>
        <dbReference type="SAM" id="MobiDB-lite"/>
    </source>
</evidence>
<comment type="caution">
    <text evidence="2">The sequence shown here is derived from an EMBL/GenBank/DDBJ whole genome shotgun (WGS) entry which is preliminary data.</text>
</comment>
<name>A0ABU2LCE1_9ACTN</name>
<accession>A0ABU2LCE1</accession>
<dbReference type="PANTHER" id="PTHR40630:SF1">
    <property type="entry name" value="DNA-BINDING PROTEIN"/>
    <property type="match status" value="1"/>
</dbReference>
<dbReference type="Pfam" id="PF11338">
    <property type="entry name" value="DUF3140"/>
    <property type="match status" value="1"/>
</dbReference>
<keyword evidence="3" id="KW-1185">Reference proteome</keyword>
<dbReference type="PANTHER" id="PTHR40630">
    <property type="entry name" value="POSSIBLE DNA-BINDING PROTEIN"/>
    <property type="match status" value="1"/>
</dbReference>
<organism evidence="2 3">
    <name type="scientific">Streptomyces boetiae</name>
    <dbReference type="NCBI Taxonomy" id="3075541"/>
    <lineage>
        <taxon>Bacteria</taxon>
        <taxon>Bacillati</taxon>
        <taxon>Actinomycetota</taxon>
        <taxon>Actinomycetes</taxon>
        <taxon>Kitasatosporales</taxon>
        <taxon>Streptomycetaceae</taxon>
        <taxon>Streptomyces</taxon>
    </lineage>
</organism>
<gene>
    <name evidence="2" type="ORF">RM780_20100</name>
</gene>
<dbReference type="RefSeq" id="WP_311632202.1">
    <property type="nucleotide sequence ID" value="NZ_JAVREN010000033.1"/>
</dbReference>
<feature type="region of interest" description="Disordered" evidence="1">
    <location>
        <begin position="83"/>
        <end position="128"/>
    </location>
</feature>
<evidence type="ECO:0000313" key="3">
    <source>
        <dbReference type="Proteomes" id="UP001183388"/>
    </source>
</evidence>
<proteinExistence type="predicted"/>
<reference evidence="3" key="1">
    <citation type="submission" date="2023-07" db="EMBL/GenBank/DDBJ databases">
        <title>30 novel species of actinomycetes from the DSMZ collection.</title>
        <authorList>
            <person name="Nouioui I."/>
        </authorList>
    </citation>
    <scope>NUCLEOTIDE SEQUENCE [LARGE SCALE GENOMIC DNA]</scope>
    <source>
        <strain evidence="3">DSM 44917</strain>
    </source>
</reference>
<dbReference type="EMBL" id="JAVREN010000033">
    <property type="protein sequence ID" value="MDT0309246.1"/>
    <property type="molecule type" value="Genomic_DNA"/>
</dbReference>